<organism evidence="12 13">
    <name type="scientific">Buddleja alternifolia</name>
    <dbReference type="NCBI Taxonomy" id="168488"/>
    <lineage>
        <taxon>Eukaryota</taxon>
        <taxon>Viridiplantae</taxon>
        <taxon>Streptophyta</taxon>
        <taxon>Embryophyta</taxon>
        <taxon>Tracheophyta</taxon>
        <taxon>Spermatophyta</taxon>
        <taxon>Magnoliopsida</taxon>
        <taxon>eudicotyledons</taxon>
        <taxon>Gunneridae</taxon>
        <taxon>Pentapetalae</taxon>
        <taxon>asterids</taxon>
        <taxon>lamiids</taxon>
        <taxon>Lamiales</taxon>
        <taxon>Scrophulariaceae</taxon>
        <taxon>Buddlejeae</taxon>
        <taxon>Buddleja</taxon>
    </lineage>
</organism>
<gene>
    <name evidence="12" type="ORF">BUALT_Bualt13G0084900</name>
</gene>
<sequence>MESPRMKNLLILATLLALGACSSAQNKRDFVECLTIQFQSSNSAPVGIIYTPRNASYASLLLSYNRRPTSTSPERPQLIITPFHESEIQAAIYCSRKLGLQIRVRSGGHDYEGLSYTSENPFVTVDMRNIRLVLIDNDEKTAWVQVGATLGELYHTLARNSKTLAFTAGVCPPVGVGGHFSGGGYGMMSRKHALAADNIIDAKLINANGQVLDRKSMGEDLFWAIRGGGGTSFGIVLAFKVKLVTVPEIVTVFNVSRTLEQNATQLVHRWQYIADKVDENLLLRLFLRSVRSAIHGNRTIQAYFTTLFLGRVPDLLPLMQDSFPELGLVEQDCIEMSWIESTLFFAGFRNESLDVLLIRTPQIIIYFKGKSDYVTQPIPVQGLRGIWRFLNEEVENNAELQFSPYGGVLNTFSESETPFPHRAGNIFMIHSSVQWTRGGTAEYERHMNWIRRLYSYMGRYVSRSPRAAYFNYRDLDIGRNAGRNTSYEQANVWGFKYFKNNFKRLVRVKSMVDPSNFFRNEQSVPPLSLS</sequence>
<dbReference type="InterPro" id="IPR012951">
    <property type="entry name" value="BBE"/>
</dbReference>
<dbReference type="GO" id="GO:0016491">
    <property type="term" value="F:oxidoreductase activity"/>
    <property type="evidence" value="ECO:0007669"/>
    <property type="project" value="UniProtKB-KW"/>
</dbReference>
<feature type="domain" description="FAD-binding PCMH-type" evidence="11">
    <location>
        <begin position="71"/>
        <end position="246"/>
    </location>
</feature>
<dbReference type="SUPFAM" id="SSF56176">
    <property type="entry name" value="FAD-binding/transporter-associated domain-like"/>
    <property type="match status" value="1"/>
</dbReference>
<keyword evidence="8" id="KW-0560">Oxidoreductase</keyword>
<dbReference type="Gene3D" id="3.40.462.20">
    <property type="match status" value="1"/>
</dbReference>
<evidence type="ECO:0000256" key="2">
    <source>
        <dbReference type="ARBA" id="ARBA00004913"/>
    </source>
</evidence>
<keyword evidence="4" id="KW-0017">Alkaloid metabolism</keyword>
<evidence type="ECO:0000256" key="1">
    <source>
        <dbReference type="ARBA" id="ARBA00001974"/>
    </source>
</evidence>
<keyword evidence="6 10" id="KW-0732">Signal</keyword>
<dbReference type="PANTHER" id="PTHR32448">
    <property type="entry name" value="OS08G0158400 PROTEIN"/>
    <property type="match status" value="1"/>
</dbReference>
<comment type="caution">
    <text evidence="12">The sequence shown here is derived from an EMBL/GenBank/DDBJ whole genome shotgun (WGS) entry which is preliminary data.</text>
</comment>
<dbReference type="InterPro" id="IPR016169">
    <property type="entry name" value="FAD-bd_PCMH_sub2"/>
</dbReference>
<evidence type="ECO:0000256" key="9">
    <source>
        <dbReference type="ARBA" id="ARBA00023180"/>
    </source>
</evidence>
<dbReference type="InterPro" id="IPR006093">
    <property type="entry name" value="Oxy_OxRdtase_FAD_BS"/>
</dbReference>
<proteinExistence type="inferred from homology"/>
<dbReference type="Pfam" id="PF01565">
    <property type="entry name" value="FAD_binding_4"/>
    <property type="match status" value="1"/>
</dbReference>
<comment type="cofactor">
    <cofactor evidence="1">
        <name>FAD</name>
        <dbReference type="ChEBI" id="CHEBI:57692"/>
    </cofactor>
</comment>
<dbReference type="GO" id="GO:0071949">
    <property type="term" value="F:FAD binding"/>
    <property type="evidence" value="ECO:0007669"/>
    <property type="project" value="InterPro"/>
</dbReference>
<dbReference type="AlphaFoldDB" id="A0AAV6WJY1"/>
<evidence type="ECO:0000256" key="3">
    <source>
        <dbReference type="ARBA" id="ARBA00005466"/>
    </source>
</evidence>
<dbReference type="InterPro" id="IPR006094">
    <property type="entry name" value="Oxid_FAD_bind_N"/>
</dbReference>
<keyword evidence="13" id="KW-1185">Reference proteome</keyword>
<evidence type="ECO:0000259" key="11">
    <source>
        <dbReference type="PROSITE" id="PS51387"/>
    </source>
</evidence>
<comment type="pathway">
    <text evidence="2">Alkaloid biosynthesis.</text>
</comment>
<keyword evidence="7" id="KW-0274">FAD</keyword>
<dbReference type="Pfam" id="PF08031">
    <property type="entry name" value="BBE"/>
    <property type="match status" value="1"/>
</dbReference>
<dbReference type="Proteomes" id="UP000826271">
    <property type="component" value="Unassembled WGS sequence"/>
</dbReference>
<dbReference type="InterPro" id="IPR036318">
    <property type="entry name" value="FAD-bd_PCMH-like_sf"/>
</dbReference>
<evidence type="ECO:0000256" key="10">
    <source>
        <dbReference type="SAM" id="SignalP"/>
    </source>
</evidence>
<dbReference type="Gene3D" id="3.30.43.10">
    <property type="entry name" value="Uridine Diphospho-n-acetylenolpyruvylglucosamine Reductase, domain 2"/>
    <property type="match status" value="1"/>
</dbReference>
<protein>
    <recommendedName>
        <fullName evidence="11">FAD-binding PCMH-type domain-containing protein</fullName>
    </recommendedName>
</protein>
<evidence type="ECO:0000256" key="7">
    <source>
        <dbReference type="ARBA" id="ARBA00022827"/>
    </source>
</evidence>
<feature type="chain" id="PRO_5043820849" description="FAD-binding PCMH-type domain-containing protein" evidence="10">
    <location>
        <begin position="25"/>
        <end position="530"/>
    </location>
</feature>
<dbReference type="PROSITE" id="PS00862">
    <property type="entry name" value="OX2_COVAL_FAD"/>
    <property type="match status" value="1"/>
</dbReference>
<evidence type="ECO:0000256" key="6">
    <source>
        <dbReference type="ARBA" id="ARBA00022729"/>
    </source>
</evidence>
<comment type="similarity">
    <text evidence="3">Belongs to the oxygen-dependent FAD-linked oxidoreductase family.</text>
</comment>
<dbReference type="InterPro" id="IPR016166">
    <property type="entry name" value="FAD-bd_PCMH"/>
</dbReference>
<reference evidence="12" key="1">
    <citation type="submission" date="2019-10" db="EMBL/GenBank/DDBJ databases">
        <authorList>
            <person name="Zhang R."/>
            <person name="Pan Y."/>
            <person name="Wang J."/>
            <person name="Ma R."/>
            <person name="Yu S."/>
        </authorList>
    </citation>
    <scope>NUCLEOTIDE SEQUENCE</scope>
    <source>
        <strain evidence="12">LA-IB0</strain>
        <tissue evidence="12">Leaf</tissue>
    </source>
</reference>
<dbReference type="InterPro" id="IPR016167">
    <property type="entry name" value="FAD-bd_PCMH_sub1"/>
</dbReference>
<evidence type="ECO:0000256" key="4">
    <source>
        <dbReference type="ARBA" id="ARBA00022589"/>
    </source>
</evidence>
<keyword evidence="5" id="KW-0285">Flavoprotein</keyword>
<dbReference type="Gene3D" id="3.30.465.10">
    <property type="match status" value="1"/>
</dbReference>
<evidence type="ECO:0000313" key="13">
    <source>
        <dbReference type="Proteomes" id="UP000826271"/>
    </source>
</evidence>
<evidence type="ECO:0000313" key="12">
    <source>
        <dbReference type="EMBL" id="KAG8371411.1"/>
    </source>
</evidence>
<evidence type="ECO:0000256" key="8">
    <source>
        <dbReference type="ARBA" id="ARBA00023002"/>
    </source>
</evidence>
<dbReference type="PROSITE" id="PS51257">
    <property type="entry name" value="PROKAR_LIPOPROTEIN"/>
    <property type="match status" value="1"/>
</dbReference>
<feature type="signal peptide" evidence="10">
    <location>
        <begin position="1"/>
        <end position="24"/>
    </location>
</feature>
<evidence type="ECO:0000256" key="5">
    <source>
        <dbReference type="ARBA" id="ARBA00022630"/>
    </source>
</evidence>
<dbReference type="PROSITE" id="PS51387">
    <property type="entry name" value="FAD_PCMH"/>
    <property type="match status" value="1"/>
</dbReference>
<accession>A0AAV6WJY1</accession>
<dbReference type="EMBL" id="WHWC01000013">
    <property type="protein sequence ID" value="KAG8371411.1"/>
    <property type="molecule type" value="Genomic_DNA"/>
</dbReference>
<keyword evidence="9" id="KW-0325">Glycoprotein</keyword>
<name>A0AAV6WJY1_9LAMI</name>